<dbReference type="Proteomes" id="UP001244011">
    <property type="component" value="Unassembled WGS sequence"/>
</dbReference>
<keyword evidence="2 7" id="KW-0812">Transmembrane</keyword>
<dbReference type="EMBL" id="MU838998">
    <property type="protein sequence ID" value="KAK1771941.1"/>
    <property type="molecule type" value="Genomic_DNA"/>
</dbReference>
<evidence type="ECO:0000256" key="2">
    <source>
        <dbReference type="ARBA" id="ARBA00022692"/>
    </source>
</evidence>
<evidence type="ECO:0000259" key="8">
    <source>
        <dbReference type="Pfam" id="PF20684"/>
    </source>
</evidence>
<dbReference type="InterPro" id="IPR052337">
    <property type="entry name" value="SAT4-like"/>
</dbReference>
<feature type="transmembrane region" description="Helical" evidence="7">
    <location>
        <begin position="227"/>
        <end position="249"/>
    </location>
</feature>
<evidence type="ECO:0000256" key="1">
    <source>
        <dbReference type="ARBA" id="ARBA00004141"/>
    </source>
</evidence>
<organism evidence="9 10">
    <name type="scientific">Phialemonium atrogriseum</name>
    <dbReference type="NCBI Taxonomy" id="1093897"/>
    <lineage>
        <taxon>Eukaryota</taxon>
        <taxon>Fungi</taxon>
        <taxon>Dikarya</taxon>
        <taxon>Ascomycota</taxon>
        <taxon>Pezizomycotina</taxon>
        <taxon>Sordariomycetes</taxon>
        <taxon>Sordariomycetidae</taxon>
        <taxon>Cephalothecales</taxon>
        <taxon>Cephalothecaceae</taxon>
        <taxon>Phialemonium</taxon>
    </lineage>
</organism>
<feature type="compositionally biased region" description="Polar residues" evidence="6">
    <location>
        <begin position="388"/>
        <end position="400"/>
    </location>
</feature>
<feature type="transmembrane region" description="Helical" evidence="7">
    <location>
        <begin position="196"/>
        <end position="215"/>
    </location>
</feature>
<evidence type="ECO:0000256" key="7">
    <source>
        <dbReference type="SAM" id="Phobius"/>
    </source>
</evidence>
<evidence type="ECO:0000256" key="5">
    <source>
        <dbReference type="ARBA" id="ARBA00038359"/>
    </source>
</evidence>
<keyword evidence="10" id="KW-1185">Reference proteome</keyword>
<feature type="region of interest" description="Disordered" evidence="6">
    <location>
        <begin position="301"/>
        <end position="328"/>
    </location>
</feature>
<feature type="transmembrane region" description="Helical" evidence="7">
    <location>
        <begin position="146"/>
        <end position="167"/>
    </location>
</feature>
<gene>
    <name evidence="9" type="ORF">QBC33DRAFT_171539</name>
</gene>
<comment type="subcellular location">
    <subcellularLocation>
        <location evidence="1">Membrane</location>
        <topology evidence="1">Multi-pass membrane protein</topology>
    </subcellularLocation>
</comment>
<feature type="transmembrane region" description="Helical" evidence="7">
    <location>
        <begin position="71"/>
        <end position="92"/>
    </location>
</feature>
<dbReference type="AlphaFoldDB" id="A0AAJ0FKT4"/>
<dbReference type="InterPro" id="IPR049326">
    <property type="entry name" value="Rhodopsin_dom_fungi"/>
</dbReference>
<comment type="similarity">
    <text evidence="5">Belongs to the SAT4 family.</text>
</comment>
<protein>
    <recommendedName>
        <fullName evidence="8">Rhodopsin domain-containing protein</fullName>
    </recommendedName>
</protein>
<sequence length="400" mass="43135">MAAFFVDGVPVAIPPPPGYVVDFDNPQRNSVVAAYAIFGVGNFLCLLFMLQRAYVKLILQKRVQIEDGCLFVAYAFSLTVQCLIIRDFARGIHGTHGWEMPLPKFLLFVEALYQLPILYNPVQCGAKLALLLLYRRLAPMRWFQMLVWAVGFVVVGSSVAIMFTTIFPCRPVAAAWDLTIENPTCVDRPAVYKATAILGAVTDALVLAVPIPIVLMLHVSRRQKIGLVLVFSIGTITVFTSIMRLLALINSMGNEDQSWGGGPVLLWILAETNLSCICGSLPTLKPFITNIAPRLLGSKSAPSGGLSNPSAPPTFGSGPALQGGRHGKYSRFDDAGMYPLETVVEAEGGPGNGSRRVERGGASGTHEDSGSDGWDGRGDGSSEKAIVQTRTTTVSYANRE</sequence>
<feature type="compositionally biased region" description="Basic and acidic residues" evidence="6">
    <location>
        <begin position="355"/>
        <end position="382"/>
    </location>
</feature>
<dbReference type="RefSeq" id="XP_060288154.1">
    <property type="nucleotide sequence ID" value="XM_060422331.1"/>
</dbReference>
<dbReference type="PANTHER" id="PTHR33048">
    <property type="entry name" value="PTH11-LIKE INTEGRAL MEMBRANE PROTEIN (AFU_ORTHOLOGUE AFUA_5G11245)"/>
    <property type="match status" value="1"/>
</dbReference>
<accession>A0AAJ0FKT4</accession>
<dbReference type="GeneID" id="85305518"/>
<feature type="transmembrane region" description="Helical" evidence="7">
    <location>
        <begin position="32"/>
        <end position="50"/>
    </location>
</feature>
<feature type="transmembrane region" description="Helical" evidence="7">
    <location>
        <begin position="112"/>
        <end position="134"/>
    </location>
</feature>
<feature type="region of interest" description="Disordered" evidence="6">
    <location>
        <begin position="344"/>
        <end position="400"/>
    </location>
</feature>
<evidence type="ECO:0000313" key="9">
    <source>
        <dbReference type="EMBL" id="KAK1771941.1"/>
    </source>
</evidence>
<name>A0AAJ0FKT4_9PEZI</name>
<dbReference type="PANTHER" id="PTHR33048:SF124">
    <property type="entry name" value="INTEGRAL MEMBRANE PROTEIN"/>
    <property type="match status" value="1"/>
</dbReference>
<evidence type="ECO:0000256" key="3">
    <source>
        <dbReference type="ARBA" id="ARBA00022989"/>
    </source>
</evidence>
<dbReference type="Pfam" id="PF20684">
    <property type="entry name" value="Fung_rhodopsin"/>
    <property type="match status" value="1"/>
</dbReference>
<reference evidence="9" key="1">
    <citation type="submission" date="2023-06" db="EMBL/GenBank/DDBJ databases">
        <title>Genome-scale phylogeny and comparative genomics of the fungal order Sordariales.</title>
        <authorList>
            <consortium name="Lawrence Berkeley National Laboratory"/>
            <person name="Hensen N."/>
            <person name="Bonometti L."/>
            <person name="Westerberg I."/>
            <person name="Brannstrom I.O."/>
            <person name="Guillou S."/>
            <person name="Cros-Aarteil S."/>
            <person name="Calhoun S."/>
            <person name="Haridas S."/>
            <person name="Kuo A."/>
            <person name="Mondo S."/>
            <person name="Pangilinan J."/>
            <person name="Riley R."/>
            <person name="Labutti K."/>
            <person name="Andreopoulos B."/>
            <person name="Lipzen A."/>
            <person name="Chen C."/>
            <person name="Yanf M."/>
            <person name="Daum C."/>
            <person name="Ng V."/>
            <person name="Clum A."/>
            <person name="Steindorff A."/>
            <person name="Ohm R."/>
            <person name="Martin F."/>
            <person name="Silar P."/>
            <person name="Natvig D."/>
            <person name="Lalanne C."/>
            <person name="Gautier V."/>
            <person name="Ament-Velasquez S.L."/>
            <person name="Kruys A."/>
            <person name="Hutchinson M.I."/>
            <person name="Powell A.J."/>
            <person name="Barry K."/>
            <person name="Miller A.N."/>
            <person name="Grigoriev I.V."/>
            <person name="Debuchy R."/>
            <person name="Gladieux P."/>
            <person name="Thoren M.H."/>
            <person name="Johannesson H."/>
        </authorList>
    </citation>
    <scope>NUCLEOTIDE SEQUENCE</scope>
    <source>
        <strain evidence="9">8032-3</strain>
    </source>
</reference>
<feature type="domain" description="Rhodopsin" evidence="8">
    <location>
        <begin position="52"/>
        <end position="288"/>
    </location>
</feature>
<keyword evidence="4 7" id="KW-0472">Membrane</keyword>
<dbReference type="GO" id="GO:0016020">
    <property type="term" value="C:membrane"/>
    <property type="evidence" value="ECO:0007669"/>
    <property type="project" value="UniProtKB-SubCell"/>
</dbReference>
<evidence type="ECO:0000256" key="6">
    <source>
        <dbReference type="SAM" id="MobiDB-lite"/>
    </source>
</evidence>
<comment type="caution">
    <text evidence="9">The sequence shown here is derived from an EMBL/GenBank/DDBJ whole genome shotgun (WGS) entry which is preliminary data.</text>
</comment>
<evidence type="ECO:0000256" key="4">
    <source>
        <dbReference type="ARBA" id="ARBA00023136"/>
    </source>
</evidence>
<proteinExistence type="inferred from homology"/>
<keyword evidence="3 7" id="KW-1133">Transmembrane helix</keyword>
<evidence type="ECO:0000313" key="10">
    <source>
        <dbReference type="Proteomes" id="UP001244011"/>
    </source>
</evidence>